<proteinExistence type="predicted"/>
<keyword evidence="2" id="KW-1185">Reference proteome</keyword>
<dbReference type="Proteomes" id="UP000053424">
    <property type="component" value="Unassembled WGS sequence"/>
</dbReference>
<protein>
    <submittedName>
        <fullName evidence="1">Uncharacterized protein</fullName>
    </submittedName>
</protein>
<dbReference type="EMBL" id="KN831777">
    <property type="protein sequence ID" value="KIM42614.1"/>
    <property type="molecule type" value="Genomic_DNA"/>
</dbReference>
<name>A0A0C3CEL0_HEBCY</name>
<gene>
    <name evidence="1" type="ORF">M413DRAFT_120715</name>
</gene>
<organism evidence="1 2">
    <name type="scientific">Hebeloma cylindrosporum</name>
    <dbReference type="NCBI Taxonomy" id="76867"/>
    <lineage>
        <taxon>Eukaryota</taxon>
        <taxon>Fungi</taxon>
        <taxon>Dikarya</taxon>
        <taxon>Basidiomycota</taxon>
        <taxon>Agaricomycotina</taxon>
        <taxon>Agaricomycetes</taxon>
        <taxon>Agaricomycetidae</taxon>
        <taxon>Agaricales</taxon>
        <taxon>Agaricineae</taxon>
        <taxon>Hymenogastraceae</taxon>
        <taxon>Hebeloma</taxon>
    </lineage>
</organism>
<reference evidence="2" key="2">
    <citation type="submission" date="2015-01" db="EMBL/GenBank/DDBJ databases">
        <title>Evolutionary Origins and Diversification of the Mycorrhizal Mutualists.</title>
        <authorList>
            <consortium name="DOE Joint Genome Institute"/>
            <consortium name="Mycorrhizal Genomics Consortium"/>
            <person name="Kohler A."/>
            <person name="Kuo A."/>
            <person name="Nagy L.G."/>
            <person name="Floudas D."/>
            <person name="Copeland A."/>
            <person name="Barry K.W."/>
            <person name="Cichocki N."/>
            <person name="Veneault-Fourrey C."/>
            <person name="LaButti K."/>
            <person name="Lindquist E.A."/>
            <person name="Lipzen A."/>
            <person name="Lundell T."/>
            <person name="Morin E."/>
            <person name="Murat C."/>
            <person name="Riley R."/>
            <person name="Ohm R."/>
            <person name="Sun H."/>
            <person name="Tunlid A."/>
            <person name="Henrissat B."/>
            <person name="Grigoriev I.V."/>
            <person name="Hibbett D.S."/>
            <person name="Martin F."/>
        </authorList>
    </citation>
    <scope>NUCLEOTIDE SEQUENCE [LARGE SCALE GENOMIC DNA]</scope>
    <source>
        <strain evidence="2">h7</strain>
    </source>
</reference>
<evidence type="ECO:0000313" key="2">
    <source>
        <dbReference type="Proteomes" id="UP000053424"/>
    </source>
</evidence>
<dbReference type="AlphaFoldDB" id="A0A0C3CEL0"/>
<dbReference type="HOGENOM" id="CLU_2849914_0_0_1"/>
<accession>A0A0C3CEL0</accession>
<evidence type="ECO:0000313" key="1">
    <source>
        <dbReference type="EMBL" id="KIM42614.1"/>
    </source>
</evidence>
<sequence length="65" mass="7717">MPGVPTQVFRLWYRRQCSHHRRTIGCSRTLPQRICRANVCIKYGVGLHALRMAMEFLRGHFKYVL</sequence>
<reference evidence="1 2" key="1">
    <citation type="submission" date="2014-04" db="EMBL/GenBank/DDBJ databases">
        <authorList>
            <consortium name="DOE Joint Genome Institute"/>
            <person name="Kuo A."/>
            <person name="Gay G."/>
            <person name="Dore J."/>
            <person name="Kohler A."/>
            <person name="Nagy L.G."/>
            <person name="Floudas D."/>
            <person name="Copeland A."/>
            <person name="Barry K.W."/>
            <person name="Cichocki N."/>
            <person name="Veneault-Fourrey C."/>
            <person name="LaButti K."/>
            <person name="Lindquist E.A."/>
            <person name="Lipzen A."/>
            <person name="Lundell T."/>
            <person name="Morin E."/>
            <person name="Murat C."/>
            <person name="Sun H."/>
            <person name="Tunlid A."/>
            <person name="Henrissat B."/>
            <person name="Grigoriev I.V."/>
            <person name="Hibbett D.S."/>
            <person name="Martin F."/>
            <person name="Nordberg H.P."/>
            <person name="Cantor M.N."/>
            <person name="Hua S.X."/>
        </authorList>
    </citation>
    <scope>NUCLEOTIDE SEQUENCE [LARGE SCALE GENOMIC DNA]</scope>
    <source>
        <strain evidence="2">h7</strain>
    </source>
</reference>